<comment type="subcellular location">
    <subcellularLocation>
        <location evidence="1">Periplasm</location>
    </subcellularLocation>
</comment>
<comment type="similarity">
    <text evidence="2">Belongs to the bacterial solute-binding protein 5 family.</text>
</comment>
<reference evidence="8" key="1">
    <citation type="submission" date="2015-08" db="EMBL/GenBank/DDBJ databases">
        <authorList>
            <person name="Varghese N."/>
        </authorList>
    </citation>
    <scope>NUCLEOTIDE SEQUENCE [LARGE SCALE GENOMIC DNA]</scope>
    <source>
        <strain evidence="8">DSM 23407</strain>
    </source>
</reference>
<dbReference type="AlphaFoldDB" id="A0A0K6HXI9"/>
<dbReference type="InterPro" id="IPR039424">
    <property type="entry name" value="SBP_5"/>
</dbReference>
<dbReference type="RefSeq" id="WP_055455361.1">
    <property type="nucleotide sequence ID" value="NZ_CYHE01000004.1"/>
</dbReference>
<feature type="domain" description="Solute-binding protein family 5" evidence="6">
    <location>
        <begin position="68"/>
        <end position="438"/>
    </location>
</feature>
<dbReference type="GO" id="GO:0015833">
    <property type="term" value="P:peptide transport"/>
    <property type="evidence" value="ECO:0007669"/>
    <property type="project" value="TreeGrafter"/>
</dbReference>
<proteinExistence type="inferred from homology"/>
<dbReference type="InterPro" id="IPR030678">
    <property type="entry name" value="Peptide/Ni-bd"/>
</dbReference>
<keyword evidence="8" id="KW-1185">Reference proteome</keyword>
<feature type="signal peptide" evidence="5">
    <location>
        <begin position="1"/>
        <end position="25"/>
    </location>
</feature>
<dbReference type="CDD" id="cd08498">
    <property type="entry name" value="PBP2_NikA_DppA_OppA_like_2"/>
    <property type="match status" value="1"/>
</dbReference>
<feature type="chain" id="PRO_5005505029" evidence="5">
    <location>
        <begin position="26"/>
        <end position="543"/>
    </location>
</feature>
<keyword evidence="3" id="KW-0813">Transport</keyword>
<keyword evidence="4 5" id="KW-0732">Signal</keyword>
<dbReference type="SUPFAM" id="SSF53850">
    <property type="entry name" value="Periplasmic binding protein-like II"/>
    <property type="match status" value="1"/>
</dbReference>
<evidence type="ECO:0000256" key="2">
    <source>
        <dbReference type="ARBA" id="ARBA00005695"/>
    </source>
</evidence>
<evidence type="ECO:0000313" key="7">
    <source>
        <dbReference type="EMBL" id="CUA95570.1"/>
    </source>
</evidence>
<dbReference type="PANTHER" id="PTHR30290:SF9">
    <property type="entry name" value="OLIGOPEPTIDE-BINDING PROTEIN APPA"/>
    <property type="match status" value="1"/>
</dbReference>
<dbReference type="Pfam" id="PF00496">
    <property type="entry name" value="SBP_bac_5"/>
    <property type="match status" value="1"/>
</dbReference>
<dbReference type="GO" id="GO:1904680">
    <property type="term" value="F:peptide transmembrane transporter activity"/>
    <property type="evidence" value="ECO:0007669"/>
    <property type="project" value="TreeGrafter"/>
</dbReference>
<evidence type="ECO:0000259" key="6">
    <source>
        <dbReference type="Pfam" id="PF00496"/>
    </source>
</evidence>
<dbReference type="OrthoDB" id="9803988at2"/>
<sequence>MTQAKRAALLLSSSVLFAFAASAQAAELRFASQGDLVSMDPYAVEEVFTSGFLGNVYEGLVRRTPDLKLEPALAESWEMLSPTQWRFHLRKGVTFHDGSPFTADDVIYSAERVRSGSSDFKNRLPAGVEIVKVDDHTVDFITKEPNPILNFTWANWYIMPKAWSEANKVAPPQKGGDTENYATLHENGTGPYKLVAREPGVRTVLEAYPQWWGAAAKTGNVDKVTYTPVPNPATRVAGLLAGQLDVVFPIPVQDIPRLEAAPNTQVAAGPEVRTMYLSMNQWKDTLPGSGLEGVNPLKDVRVREAIYRAIDINTIRDKIMRGQTTPAALMVAPGVNGYTDEIKRLDYDPEKAKSLLAEAGYPDGFAMTYQCSNDMYVNDEATCLAISSMLAKVGIKAKPNVQPRAKYLESITAPNMDFGLAMLGTTPASLDSHIALYSLHMCPRVSPDRPLWDKDDLTKIVAGKSNFGGYCNPEVDRLAGEILKEADQNKRNALIREAWTLTTKDVAYVPLHQTWAAWGAGKNVKLERRADNVFDWRHVTIGQ</sequence>
<evidence type="ECO:0000256" key="4">
    <source>
        <dbReference type="ARBA" id="ARBA00022729"/>
    </source>
</evidence>
<dbReference type="PIRSF" id="PIRSF002741">
    <property type="entry name" value="MppA"/>
    <property type="match status" value="1"/>
</dbReference>
<dbReference type="Gene3D" id="3.40.190.10">
    <property type="entry name" value="Periplasmic binding protein-like II"/>
    <property type="match status" value="1"/>
</dbReference>
<dbReference type="GO" id="GO:0043190">
    <property type="term" value="C:ATP-binding cassette (ABC) transporter complex"/>
    <property type="evidence" value="ECO:0007669"/>
    <property type="project" value="InterPro"/>
</dbReference>
<accession>A0A0K6HXI9</accession>
<evidence type="ECO:0000256" key="5">
    <source>
        <dbReference type="SAM" id="SignalP"/>
    </source>
</evidence>
<evidence type="ECO:0000256" key="3">
    <source>
        <dbReference type="ARBA" id="ARBA00022448"/>
    </source>
</evidence>
<evidence type="ECO:0000256" key="1">
    <source>
        <dbReference type="ARBA" id="ARBA00004418"/>
    </source>
</evidence>
<dbReference type="InterPro" id="IPR000914">
    <property type="entry name" value="SBP_5_dom"/>
</dbReference>
<dbReference type="EMBL" id="CYHE01000004">
    <property type="protein sequence ID" value="CUA95570.1"/>
    <property type="molecule type" value="Genomic_DNA"/>
</dbReference>
<dbReference type="Gene3D" id="3.10.105.10">
    <property type="entry name" value="Dipeptide-binding Protein, Domain 3"/>
    <property type="match status" value="1"/>
</dbReference>
<organism evidence="7 8">
    <name type="scientific">Pannonibacter indicus</name>
    <dbReference type="NCBI Taxonomy" id="466044"/>
    <lineage>
        <taxon>Bacteria</taxon>
        <taxon>Pseudomonadati</taxon>
        <taxon>Pseudomonadota</taxon>
        <taxon>Alphaproteobacteria</taxon>
        <taxon>Hyphomicrobiales</taxon>
        <taxon>Stappiaceae</taxon>
        <taxon>Pannonibacter</taxon>
    </lineage>
</organism>
<dbReference type="PANTHER" id="PTHR30290">
    <property type="entry name" value="PERIPLASMIC BINDING COMPONENT OF ABC TRANSPORTER"/>
    <property type="match status" value="1"/>
</dbReference>
<gene>
    <name evidence="7" type="ORF">Ga0061067_10458</name>
</gene>
<dbReference type="GO" id="GO:0030288">
    <property type="term" value="C:outer membrane-bounded periplasmic space"/>
    <property type="evidence" value="ECO:0007669"/>
    <property type="project" value="UniProtKB-ARBA"/>
</dbReference>
<dbReference type="Proteomes" id="UP000183900">
    <property type="component" value="Unassembled WGS sequence"/>
</dbReference>
<name>A0A0K6HXI9_9HYPH</name>
<evidence type="ECO:0000313" key="8">
    <source>
        <dbReference type="Proteomes" id="UP000183900"/>
    </source>
</evidence>
<protein>
    <submittedName>
        <fullName evidence="7">ABC-type transport system, periplasmic component</fullName>
    </submittedName>
</protein>